<evidence type="ECO:0000256" key="2">
    <source>
        <dbReference type="ARBA" id="ARBA00007719"/>
    </source>
</evidence>
<gene>
    <name evidence="8" type="ORF">EJ03DRAFT_59251</name>
</gene>
<dbReference type="OrthoDB" id="2355at2759"/>
<organism evidence="8 9">
    <name type="scientific">Teratosphaeria nubilosa</name>
    <dbReference type="NCBI Taxonomy" id="161662"/>
    <lineage>
        <taxon>Eukaryota</taxon>
        <taxon>Fungi</taxon>
        <taxon>Dikarya</taxon>
        <taxon>Ascomycota</taxon>
        <taxon>Pezizomycotina</taxon>
        <taxon>Dothideomycetes</taxon>
        <taxon>Dothideomycetidae</taxon>
        <taxon>Mycosphaerellales</taxon>
        <taxon>Teratosphaeriaceae</taxon>
        <taxon>Teratosphaeria</taxon>
    </lineage>
</organism>
<evidence type="ECO:0000256" key="1">
    <source>
        <dbReference type="ARBA" id="ARBA00004245"/>
    </source>
</evidence>
<reference evidence="8" key="1">
    <citation type="journal article" date="2020" name="Stud. Mycol.">
        <title>101 Dothideomycetes genomes: a test case for predicting lifestyles and emergence of pathogens.</title>
        <authorList>
            <person name="Haridas S."/>
            <person name="Albert R."/>
            <person name="Binder M."/>
            <person name="Bloem J."/>
            <person name="Labutti K."/>
            <person name="Salamov A."/>
            <person name="Andreopoulos B."/>
            <person name="Baker S."/>
            <person name="Barry K."/>
            <person name="Bills G."/>
            <person name="Bluhm B."/>
            <person name="Cannon C."/>
            <person name="Castanera R."/>
            <person name="Culley D."/>
            <person name="Daum C."/>
            <person name="Ezra D."/>
            <person name="Gonzalez J."/>
            <person name="Henrissat B."/>
            <person name="Kuo A."/>
            <person name="Liang C."/>
            <person name="Lipzen A."/>
            <person name="Lutzoni F."/>
            <person name="Magnuson J."/>
            <person name="Mondo S."/>
            <person name="Nolan M."/>
            <person name="Ohm R."/>
            <person name="Pangilinan J."/>
            <person name="Park H.-J."/>
            <person name="Ramirez L."/>
            <person name="Alfaro M."/>
            <person name="Sun H."/>
            <person name="Tritt A."/>
            <person name="Yoshinaga Y."/>
            <person name="Zwiers L.-H."/>
            <person name="Turgeon B."/>
            <person name="Goodwin S."/>
            <person name="Spatafora J."/>
            <person name="Crous P."/>
            <person name="Grigoriev I."/>
        </authorList>
    </citation>
    <scope>NUCLEOTIDE SEQUENCE</scope>
    <source>
        <strain evidence="8">CBS 116005</strain>
    </source>
</reference>
<evidence type="ECO:0000256" key="3">
    <source>
        <dbReference type="ARBA" id="ARBA00016573"/>
    </source>
</evidence>
<evidence type="ECO:0000256" key="7">
    <source>
        <dbReference type="SAM" id="MobiDB-lite"/>
    </source>
</evidence>
<dbReference type="GO" id="GO:0005869">
    <property type="term" value="C:dynactin complex"/>
    <property type="evidence" value="ECO:0007669"/>
    <property type="project" value="InterPro"/>
</dbReference>
<evidence type="ECO:0000313" key="8">
    <source>
        <dbReference type="EMBL" id="KAF2770583.1"/>
    </source>
</evidence>
<sequence>MTSTSRDSKRPSSIPAAKPPCQIHPSAVIAEKAVLVGTHQVTIGPNTILHPYAKISAENGPVVIGANSMIYENAIVGTSPDTSKSEQAVIIGDYVNIESGVVVEAKSIGDGSVVDVNAVVGRGAVLGRWCRVGPLERVKEGEVLEDYALVFGDGRKRIDSTAREGAEVRRARRVGQEKAVELVRKLVVDGKAKWME</sequence>
<proteinExistence type="inferred from homology"/>
<dbReference type="Proteomes" id="UP000799436">
    <property type="component" value="Unassembled WGS sequence"/>
</dbReference>
<keyword evidence="5" id="KW-0206">Cytoskeleton</keyword>
<dbReference type="PANTHER" id="PTHR13072">
    <property type="entry name" value="DYNACTIN 6"/>
    <property type="match status" value="1"/>
</dbReference>
<dbReference type="GO" id="GO:0070840">
    <property type="term" value="F:dynein complex binding"/>
    <property type="evidence" value="ECO:0007669"/>
    <property type="project" value="TreeGrafter"/>
</dbReference>
<dbReference type="SUPFAM" id="SSF51161">
    <property type="entry name" value="Trimeric LpxA-like enzymes"/>
    <property type="match status" value="1"/>
</dbReference>
<keyword evidence="9" id="KW-1185">Reference proteome</keyword>
<comment type="subcellular location">
    <subcellularLocation>
        <location evidence="1">Cytoplasm</location>
        <location evidence="1">Cytoskeleton</location>
    </subcellularLocation>
</comment>
<dbReference type="Gene3D" id="2.160.10.10">
    <property type="entry name" value="Hexapeptide repeat proteins"/>
    <property type="match status" value="1"/>
</dbReference>
<accession>A0A6G1LCB8</accession>
<dbReference type="InterPro" id="IPR011004">
    <property type="entry name" value="Trimer_LpxA-like_sf"/>
</dbReference>
<comment type="function">
    <text evidence="6">Part of the dynactin complex that activates the molecular motor dynein for ultra-processive transport along microtubules.</text>
</comment>
<comment type="similarity">
    <text evidence="2">Belongs to the dynactin subunits 5/6 family. Dynactin subunit 6 subfamily.</text>
</comment>
<dbReference type="InterPro" id="IPR027777">
    <property type="entry name" value="DCTN6"/>
</dbReference>
<feature type="region of interest" description="Disordered" evidence="7">
    <location>
        <begin position="1"/>
        <end position="20"/>
    </location>
</feature>
<evidence type="ECO:0000313" key="9">
    <source>
        <dbReference type="Proteomes" id="UP000799436"/>
    </source>
</evidence>
<dbReference type="AlphaFoldDB" id="A0A6G1LCB8"/>
<protein>
    <recommendedName>
        <fullName evidence="3">Dynactin subunit 6</fullName>
    </recommendedName>
</protein>
<evidence type="ECO:0000256" key="5">
    <source>
        <dbReference type="ARBA" id="ARBA00023212"/>
    </source>
</evidence>
<evidence type="ECO:0000256" key="6">
    <source>
        <dbReference type="ARBA" id="ARBA00034687"/>
    </source>
</evidence>
<name>A0A6G1LCB8_9PEZI</name>
<dbReference type="PANTHER" id="PTHR13072:SF0">
    <property type="entry name" value="DYNACTIN SUBUNIT 6"/>
    <property type="match status" value="1"/>
</dbReference>
<evidence type="ECO:0000256" key="4">
    <source>
        <dbReference type="ARBA" id="ARBA00022490"/>
    </source>
</evidence>
<feature type="compositionally biased region" description="Basic and acidic residues" evidence="7">
    <location>
        <begin position="1"/>
        <end position="10"/>
    </location>
</feature>
<dbReference type="EMBL" id="ML995824">
    <property type="protein sequence ID" value="KAF2770583.1"/>
    <property type="molecule type" value="Genomic_DNA"/>
</dbReference>
<dbReference type="GO" id="GO:0007052">
    <property type="term" value="P:mitotic spindle organization"/>
    <property type="evidence" value="ECO:0007669"/>
    <property type="project" value="TreeGrafter"/>
</dbReference>
<keyword evidence="4" id="KW-0963">Cytoplasm</keyword>